<evidence type="ECO:0000256" key="4">
    <source>
        <dbReference type="ARBA" id="ARBA00022723"/>
    </source>
</evidence>
<feature type="domain" description="Alpha-D-phosphohexomutase C-terminal" evidence="8">
    <location>
        <begin position="388"/>
        <end position="459"/>
    </location>
</feature>
<dbReference type="PROSITE" id="PS00710">
    <property type="entry name" value="PGM_PMM"/>
    <property type="match status" value="1"/>
</dbReference>
<dbReference type="GO" id="GO:0016868">
    <property type="term" value="F:intramolecular phosphotransferase activity"/>
    <property type="evidence" value="ECO:0007669"/>
    <property type="project" value="InterPro"/>
</dbReference>
<dbReference type="PANTHER" id="PTHR43771">
    <property type="entry name" value="PHOSPHOMANNOMUTASE"/>
    <property type="match status" value="1"/>
</dbReference>
<dbReference type="Gene3D" id="3.30.310.50">
    <property type="entry name" value="Alpha-D-phosphohexomutase, C-terminal domain"/>
    <property type="match status" value="1"/>
</dbReference>
<dbReference type="GO" id="GO:0000287">
    <property type="term" value="F:magnesium ion binding"/>
    <property type="evidence" value="ECO:0007669"/>
    <property type="project" value="InterPro"/>
</dbReference>
<dbReference type="AlphaFoldDB" id="A0A2K2FY09"/>
<sequence>MRIPCPDFAHNFAPSILREYDIRGTFGKTLFEADAYALGRSFGAILGPRESIVVGRDGRLSSPVLEAALVHGLADAGVNVIRVGLGPTPMLYFAEASVPQVKGGIQVTGSHNPADHNGFKMVFAGAPFFGADITRLGSIAASGACPAAEHRGAVTHKHVLPAYVDRLIQGLAACDPSGLSRLRVGWDAGNGAAGPSLERLLAQLPGEHHLLYSEVDGRFPNHHPDPTIDANLADLRALVAAKNLDFGLAFDGDADRIGVIDSLGRVLDADQLLLLFARDVLARHPGARVIADVKASRTVFDGIDTLGGQAEMAPSGHSHIKARMKATGAALGGETSGHFFFADDWFGFDDGLYAAIRLIAAIVRIGASVTALRDAIPALFKTPELRFPADDLRKFQVVEETAKRLKHAGAQMTEIDGVRVSTPDGWWLLRASNTEAALTARAESDTPEGLQRLLAQIDDHLAASGLVKSAGR</sequence>
<name>A0A2K2FY09_9SPHN</name>
<evidence type="ECO:0000256" key="6">
    <source>
        <dbReference type="ARBA" id="ARBA00023235"/>
    </source>
</evidence>
<organism evidence="12 13">
    <name type="scientific">Novosphingobium guangzhouense</name>
    <dbReference type="NCBI Taxonomy" id="1850347"/>
    <lineage>
        <taxon>Bacteria</taxon>
        <taxon>Pseudomonadati</taxon>
        <taxon>Pseudomonadota</taxon>
        <taxon>Alphaproteobacteria</taxon>
        <taxon>Sphingomonadales</taxon>
        <taxon>Sphingomonadaceae</taxon>
        <taxon>Novosphingobium</taxon>
    </lineage>
</organism>
<evidence type="ECO:0000259" key="9">
    <source>
        <dbReference type="Pfam" id="PF02878"/>
    </source>
</evidence>
<evidence type="ECO:0000256" key="7">
    <source>
        <dbReference type="RuleBase" id="RU004326"/>
    </source>
</evidence>
<dbReference type="InterPro" id="IPR016055">
    <property type="entry name" value="A-D-PHexomutase_a/b/a-I/II/III"/>
</dbReference>
<dbReference type="Pfam" id="PF02879">
    <property type="entry name" value="PGM_PMM_II"/>
    <property type="match status" value="1"/>
</dbReference>
<dbReference type="InterPro" id="IPR016066">
    <property type="entry name" value="A-D-PHexomutase_CS"/>
</dbReference>
<keyword evidence="3" id="KW-0597">Phosphoprotein</keyword>
<dbReference type="InterPro" id="IPR005845">
    <property type="entry name" value="A-D-PHexomutase_a/b/a-II"/>
</dbReference>
<dbReference type="Pfam" id="PF00408">
    <property type="entry name" value="PGM_PMM_IV"/>
    <property type="match status" value="1"/>
</dbReference>
<dbReference type="PRINTS" id="PR00509">
    <property type="entry name" value="PGMPMM"/>
</dbReference>
<evidence type="ECO:0000313" key="13">
    <source>
        <dbReference type="Proteomes" id="UP000236327"/>
    </source>
</evidence>
<comment type="caution">
    <text evidence="12">The sequence shown here is derived from an EMBL/GenBank/DDBJ whole genome shotgun (WGS) entry which is preliminary data.</text>
</comment>
<keyword evidence="6" id="KW-0413">Isomerase</keyword>
<dbReference type="Gene3D" id="3.40.120.10">
    <property type="entry name" value="Alpha-D-Glucose-1,6-Bisphosphate, subunit A, domain 3"/>
    <property type="match status" value="3"/>
</dbReference>
<dbReference type="SUPFAM" id="SSF55957">
    <property type="entry name" value="Phosphoglucomutase, C-terminal domain"/>
    <property type="match status" value="1"/>
</dbReference>
<dbReference type="InterPro" id="IPR005846">
    <property type="entry name" value="A-D-PHexomutase_a/b/a-III"/>
</dbReference>
<accession>A0A2K2FY09</accession>
<dbReference type="CDD" id="cd03089">
    <property type="entry name" value="PMM_PGM"/>
    <property type="match status" value="1"/>
</dbReference>
<dbReference type="Proteomes" id="UP000236327">
    <property type="component" value="Unassembled WGS sequence"/>
</dbReference>
<evidence type="ECO:0000259" key="8">
    <source>
        <dbReference type="Pfam" id="PF00408"/>
    </source>
</evidence>
<evidence type="ECO:0000256" key="1">
    <source>
        <dbReference type="ARBA" id="ARBA00001946"/>
    </source>
</evidence>
<dbReference type="InterPro" id="IPR005844">
    <property type="entry name" value="A-D-PHexomutase_a/b/a-I"/>
</dbReference>
<keyword evidence="5 7" id="KW-0460">Magnesium</keyword>
<feature type="domain" description="Alpha-D-phosphohexomutase alpha/beta/alpha" evidence="10">
    <location>
        <begin position="162"/>
        <end position="263"/>
    </location>
</feature>
<dbReference type="OrthoDB" id="9803322at2"/>
<dbReference type="GO" id="GO:0005975">
    <property type="term" value="P:carbohydrate metabolic process"/>
    <property type="evidence" value="ECO:0007669"/>
    <property type="project" value="InterPro"/>
</dbReference>
<evidence type="ECO:0000256" key="5">
    <source>
        <dbReference type="ARBA" id="ARBA00022842"/>
    </source>
</evidence>
<dbReference type="PANTHER" id="PTHR43771:SF2">
    <property type="entry name" value="PHOSPHOMANNOMUTASE_PHOSPHOGLUCOMUTASE"/>
    <property type="match status" value="1"/>
</dbReference>
<evidence type="ECO:0000259" key="11">
    <source>
        <dbReference type="Pfam" id="PF02880"/>
    </source>
</evidence>
<feature type="domain" description="Alpha-D-phosphohexomutase alpha/beta/alpha" evidence="11">
    <location>
        <begin position="268"/>
        <end position="376"/>
    </location>
</feature>
<evidence type="ECO:0000256" key="2">
    <source>
        <dbReference type="ARBA" id="ARBA00010231"/>
    </source>
</evidence>
<dbReference type="Pfam" id="PF02880">
    <property type="entry name" value="PGM_PMM_III"/>
    <property type="match status" value="1"/>
</dbReference>
<dbReference type="Pfam" id="PF02878">
    <property type="entry name" value="PGM_PMM_I"/>
    <property type="match status" value="1"/>
</dbReference>
<gene>
    <name evidence="12" type="ORF">A8V01_22730</name>
</gene>
<protein>
    <submittedName>
        <fullName evidence="12">Phosphomannomutase</fullName>
    </submittedName>
</protein>
<dbReference type="SUPFAM" id="SSF53738">
    <property type="entry name" value="Phosphoglucomutase, first 3 domains"/>
    <property type="match status" value="3"/>
</dbReference>
<evidence type="ECO:0000256" key="3">
    <source>
        <dbReference type="ARBA" id="ARBA00022553"/>
    </source>
</evidence>
<feature type="domain" description="Alpha-D-phosphohexomutase alpha/beta/alpha" evidence="9">
    <location>
        <begin position="17"/>
        <end position="131"/>
    </location>
</feature>
<dbReference type="InterPro" id="IPR036900">
    <property type="entry name" value="A-D-PHexomutase_C_sf"/>
</dbReference>
<comment type="similarity">
    <text evidence="2 7">Belongs to the phosphohexose mutase family.</text>
</comment>
<dbReference type="RefSeq" id="WP_103097122.1">
    <property type="nucleotide sequence ID" value="NZ_LYMM01000045.1"/>
</dbReference>
<evidence type="ECO:0000259" key="10">
    <source>
        <dbReference type="Pfam" id="PF02879"/>
    </source>
</evidence>
<dbReference type="InterPro" id="IPR005843">
    <property type="entry name" value="A-D-PHexomutase_C"/>
</dbReference>
<reference evidence="12 13" key="1">
    <citation type="submission" date="2016-05" db="EMBL/GenBank/DDBJ databases">
        <title>Complete genome sequence of Novosphingobium guangzhouense SA925(T).</title>
        <authorList>
            <person name="Sha S."/>
        </authorList>
    </citation>
    <scope>NUCLEOTIDE SEQUENCE [LARGE SCALE GENOMIC DNA]</scope>
    <source>
        <strain evidence="12 13">SA925</strain>
    </source>
</reference>
<dbReference type="NCBIfam" id="NF046027">
    <property type="entry name" value="PhglucPhmanMutPgmG"/>
    <property type="match status" value="1"/>
</dbReference>
<evidence type="ECO:0000313" key="12">
    <source>
        <dbReference type="EMBL" id="PNU03689.1"/>
    </source>
</evidence>
<keyword evidence="4 7" id="KW-0479">Metal-binding</keyword>
<proteinExistence type="inferred from homology"/>
<dbReference type="InterPro" id="IPR005841">
    <property type="entry name" value="Alpha-D-phosphohexomutase_SF"/>
</dbReference>
<keyword evidence="13" id="KW-1185">Reference proteome</keyword>
<dbReference type="EMBL" id="LYMM01000045">
    <property type="protein sequence ID" value="PNU03689.1"/>
    <property type="molecule type" value="Genomic_DNA"/>
</dbReference>
<comment type="cofactor">
    <cofactor evidence="1">
        <name>Mg(2+)</name>
        <dbReference type="ChEBI" id="CHEBI:18420"/>
    </cofactor>
</comment>